<name>A0A2M3ZPG2_9DIPT</name>
<protein>
    <submittedName>
        <fullName evidence="1">Putative secreted peptide</fullName>
    </submittedName>
</protein>
<organism evidence="1">
    <name type="scientific">Anopheles braziliensis</name>
    <dbReference type="NCBI Taxonomy" id="58242"/>
    <lineage>
        <taxon>Eukaryota</taxon>
        <taxon>Metazoa</taxon>
        <taxon>Ecdysozoa</taxon>
        <taxon>Arthropoda</taxon>
        <taxon>Hexapoda</taxon>
        <taxon>Insecta</taxon>
        <taxon>Pterygota</taxon>
        <taxon>Neoptera</taxon>
        <taxon>Endopterygota</taxon>
        <taxon>Diptera</taxon>
        <taxon>Nematocera</taxon>
        <taxon>Culicoidea</taxon>
        <taxon>Culicidae</taxon>
        <taxon>Anophelinae</taxon>
        <taxon>Anopheles</taxon>
    </lineage>
</organism>
<proteinExistence type="predicted"/>
<accession>A0A2M3ZPG2</accession>
<reference evidence="1" key="1">
    <citation type="submission" date="2018-01" db="EMBL/GenBank/DDBJ databases">
        <title>An insight into the sialome of Amazonian anophelines.</title>
        <authorList>
            <person name="Ribeiro J.M."/>
            <person name="Scarpassa V."/>
            <person name="Calvo E."/>
        </authorList>
    </citation>
    <scope>NUCLEOTIDE SEQUENCE</scope>
    <source>
        <tissue evidence="1">Salivary glands</tissue>
    </source>
</reference>
<dbReference type="EMBL" id="GGFM01009658">
    <property type="protein sequence ID" value="MBW30409.1"/>
    <property type="molecule type" value="Transcribed_RNA"/>
</dbReference>
<dbReference type="AlphaFoldDB" id="A0A2M3ZPG2"/>
<sequence>MKWMEMVGYLYWNEVLMLIRRLALALPRTRRLAEAECRVKSHAVETCNVRDAKMVILSKTTIFVSRMRMGAAEIFEVDRFFL</sequence>
<evidence type="ECO:0000313" key="1">
    <source>
        <dbReference type="EMBL" id="MBW30409.1"/>
    </source>
</evidence>